<accession>A0A1G6YMY1</accession>
<dbReference type="InterPro" id="IPR018495">
    <property type="entry name" value="Succ_DH_cyt_bsu_CS"/>
</dbReference>
<evidence type="ECO:0000256" key="11">
    <source>
        <dbReference type="ARBA" id="ARBA00025912"/>
    </source>
</evidence>
<evidence type="ECO:0000256" key="3">
    <source>
        <dbReference type="ARBA" id="ARBA00007244"/>
    </source>
</evidence>
<keyword evidence="6 13" id="KW-0812">Transmembrane</keyword>
<comment type="similarity">
    <text evidence="3">Belongs to the cytochrome b560 family.</text>
</comment>
<dbReference type="Gene3D" id="1.20.1300.10">
    <property type="entry name" value="Fumarate reductase/succinate dehydrogenase, transmembrane subunit"/>
    <property type="match status" value="1"/>
</dbReference>
<reference evidence="14 15" key="1">
    <citation type="submission" date="2016-10" db="EMBL/GenBank/DDBJ databases">
        <authorList>
            <person name="de Groot N.N."/>
        </authorList>
    </citation>
    <scope>NUCLEOTIDE SEQUENCE [LARGE SCALE GENOMIC DNA]</scope>
    <source>
        <strain evidence="14 15">DSM 16619</strain>
    </source>
</reference>
<evidence type="ECO:0000256" key="12">
    <source>
        <dbReference type="PIRSR" id="PIRSR000178-1"/>
    </source>
</evidence>
<dbReference type="GO" id="GO:0046872">
    <property type="term" value="F:metal ion binding"/>
    <property type="evidence" value="ECO:0007669"/>
    <property type="project" value="UniProtKB-KW"/>
</dbReference>
<dbReference type="GO" id="GO:0006099">
    <property type="term" value="P:tricarboxylic acid cycle"/>
    <property type="evidence" value="ECO:0007669"/>
    <property type="project" value="InterPro"/>
</dbReference>
<evidence type="ECO:0000256" key="4">
    <source>
        <dbReference type="ARBA" id="ARBA00020076"/>
    </source>
</evidence>
<dbReference type="PANTHER" id="PTHR10978">
    <property type="entry name" value="SUCCINATE DEHYDROGENASE CYTOCHROME B560 SUBUNIT"/>
    <property type="match status" value="1"/>
</dbReference>
<dbReference type="Pfam" id="PF01127">
    <property type="entry name" value="Sdh_cyt"/>
    <property type="match status" value="1"/>
</dbReference>
<keyword evidence="8 13" id="KW-1133">Transmembrane helix</keyword>
<sequence length="144" mass="15185">MSEISGQHAAPGRTGTNPARPVFLNPFKVRLPVTAIVSLAHRISGMLLVLALPGCVYLLAASLAPDADPARWAAALHSVPGRLVTLVAVWSLAHHTAAGVRHLLFDAGYGTNYRKARTTAWAVHGIAIAAVLLTLAWMAWGAQP</sequence>
<protein>
    <recommendedName>
        <fullName evidence="4">Succinate dehydrogenase cytochrome b556 subunit</fullName>
    </recommendedName>
</protein>
<proteinExistence type="inferred from homology"/>
<evidence type="ECO:0000313" key="15">
    <source>
        <dbReference type="Proteomes" id="UP000198781"/>
    </source>
</evidence>
<dbReference type="EMBL" id="FMZC01000010">
    <property type="protein sequence ID" value="SDD91682.1"/>
    <property type="molecule type" value="Genomic_DNA"/>
</dbReference>
<dbReference type="NCBIfam" id="TIGR02970">
    <property type="entry name" value="succ_dehyd_cytB"/>
    <property type="match status" value="1"/>
</dbReference>
<evidence type="ECO:0000256" key="2">
    <source>
        <dbReference type="ARBA" id="ARBA00004141"/>
    </source>
</evidence>
<feature type="transmembrane region" description="Helical" evidence="13">
    <location>
        <begin position="121"/>
        <end position="140"/>
    </location>
</feature>
<comment type="cofactor">
    <cofactor evidence="12">
        <name>heme</name>
        <dbReference type="ChEBI" id="CHEBI:30413"/>
    </cofactor>
    <text evidence="12">The heme is bound between the two transmembrane subunits.</text>
</comment>
<evidence type="ECO:0000256" key="10">
    <source>
        <dbReference type="ARBA" id="ARBA00023136"/>
    </source>
</evidence>
<evidence type="ECO:0000256" key="9">
    <source>
        <dbReference type="ARBA" id="ARBA00023004"/>
    </source>
</evidence>
<dbReference type="InterPro" id="IPR014314">
    <property type="entry name" value="Succ_DH_cytb556"/>
</dbReference>
<name>A0A1G6YMY1_9BURK</name>
<evidence type="ECO:0000256" key="13">
    <source>
        <dbReference type="SAM" id="Phobius"/>
    </source>
</evidence>
<evidence type="ECO:0000256" key="6">
    <source>
        <dbReference type="ARBA" id="ARBA00022692"/>
    </source>
</evidence>
<evidence type="ECO:0000256" key="5">
    <source>
        <dbReference type="ARBA" id="ARBA00022617"/>
    </source>
</evidence>
<dbReference type="STRING" id="187868.SAMN05192589_110112"/>
<dbReference type="SUPFAM" id="SSF81343">
    <property type="entry name" value="Fumarate reductase respiratory complex transmembrane subunits"/>
    <property type="match status" value="1"/>
</dbReference>
<gene>
    <name evidence="14" type="ORF">SAMN05192589_110112</name>
</gene>
<dbReference type="PROSITE" id="PS01001">
    <property type="entry name" value="SDH_CYT_2"/>
    <property type="match status" value="1"/>
</dbReference>
<keyword evidence="15" id="KW-1185">Reference proteome</keyword>
<evidence type="ECO:0000313" key="14">
    <source>
        <dbReference type="EMBL" id="SDD91682.1"/>
    </source>
</evidence>
<dbReference type="AlphaFoldDB" id="A0A1G6YMY1"/>
<keyword evidence="9 12" id="KW-0408">Iron</keyword>
<feature type="transmembrane region" description="Helical" evidence="13">
    <location>
        <begin position="83"/>
        <end position="100"/>
    </location>
</feature>
<feature type="transmembrane region" description="Helical" evidence="13">
    <location>
        <begin position="45"/>
        <end position="63"/>
    </location>
</feature>
<dbReference type="GO" id="GO:0009055">
    <property type="term" value="F:electron transfer activity"/>
    <property type="evidence" value="ECO:0007669"/>
    <property type="project" value="InterPro"/>
</dbReference>
<evidence type="ECO:0000256" key="7">
    <source>
        <dbReference type="ARBA" id="ARBA00022723"/>
    </source>
</evidence>
<dbReference type="PIRSF" id="PIRSF000178">
    <property type="entry name" value="SDH_cyt_b560"/>
    <property type="match status" value="1"/>
</dbReference>
<comment type="subunit">
    <text evidence="11">Part of an enzyme complex containing four subunits: a flavoprotein, an iron-sulfur protein, plus two membrane-anchoring proteins, SdhC and SdhD. The complex can form homotrimers.</text>
</comment>
<organism evidence="14 15">
    <name type="scientific">Paracidovorax valerianellae</name>
    <dbReference type="NCBI Taxonomy" id="187868"/>
    <lineage>
        <taxon>Bacteria</taxon>
        <taxon>Pseudomonadati</taxon>
        <taxon>Pseudomonadota</taxon>
        <taxon>Betaproteobacteria</taxon>
        <taxon>Burkholderiales</taxon>
        <taxon>Comamonadaceae</taxon>
        <taxon>Paracidovorax</taxon>
    </lineage>
</organism>
<dbReference type="InterPro" id="IPR000701">
    <property type="entry name" value="SuccDH_FuR_B_TM-su"/>
</dbReference>
<dbReference type="CDD" id="cd03499">
    <property type="entry name" value="SQR_TypeC_SdhC"/>
    <property type="match status" value="1"/>
</dbReference>
<keyword evidence="7 12" id="KW-0479">Metal-binding</keyword>
<dbReference type="RefSeq" id="WP_092744714.1">
    <property type="nucleotide sequence ID" value="NZ_FMZC01000010.1"/>
</dbReference>
<dbReference type="GO" id="GO:0005886">
    <property type="term" value="C:plasma membrane"/>
    <property type="evidence" value="ECO:0007669"/>
    <property type="project" value="TreeGrafter"/>
</dbReference>
<keyword evidence="10 13" id="KW-0472">Membrane</keyword>
<dbReference type="PANTHER" id="PTHR10978:SF5">
    <property type="entry name" value="SUCCINATE DEHYDROGENASE CYTOCHROME B560 SUBUNIT, MITOCHONDRIAL"/>
    <property type="match status" value="1"/>
</dbReference>
<dbReference type="OrthoDB" id="9799441at2"/>
<evidence type="ECO:0000256" key="8">
    <source>
        <dbReference type="ARBA" id="ARBA00022989"/>
    </source>
</evidence>
<evidence type="ECO:0000256" key="1">
    <source>
        <dbReference type="ARBA" id="ARBA00004050"/>
    </source>
</evidence>
<keyword evidence="5 12" id="KW-0349">Heme</keyword>
<dbReference type="Proteomes" id="UP000198781">
    <property type="component" value="Unassembled WGS sequence"/>
</dbReference>
<comment type="subcellular location">
    <subcellularLocation>
        <location evidence="2">Membrane</location>
        <topology evidence="2">Multi-pass membrane protein</topology>
    </subcellularLocation>
</comment>
<dbReference type="InterPro" id="IPR034804">
    <property type="entry name" value="SQR/QFR_C/D"/>
</dbReference>
<comment type="function">
    <text evidence="1">Membrane-anchoring subunit of succinate dehydrogenase (SDH).</text>
</comment>
<feature type="binding site" description="axial binding residue" evidence="12">
    <location>
        <position position="95"/>
    </location>
    <ligand>
        <name>heme</name>
        <dbReference type="ChEBI" id="CHEBI:30413"/>
        <note>ligand shared with second transmembrane subunit</note>
    </ligand>
    <ligandPart>
        <name>Fe</name>
        <dbReference type="ChEBI" id="CHEBI:18248"/>
    </ligandPart>
</feature>